<protein>
    <submittedName>
        <fullName evidence="1">Uncharacterized protein</fullName>
    </submittedName>
</protein>
<reference evidence="1 2" key="1">
    <citation type="submission" date="2020-08" db="EMBL/GenBank/DDBJ databases">
        <title>Genomic Encyclopedia of Type Strains, Phase IV (KMG-V): Genome sequencing to study the core and pangenomes of soil and plant-associated prokaryotes.</title>
        <authorList>
            <person name="Whitman W."/>
        </authorList>
    </citation>
    <scope>NUCLEOTIDE SEQUENCE [LARGE SCALE GENOMIC DNA]</scope>
    <source>
        <strain evidence="1 2">SRMrh-85</strain>
    </source>
</reference>
<accession>A0ABR6FES0</accession>
<name>A0ABR6FES0_9BURK</name>
<evidence type="ECO:0000313" key="2">
    <source>
        <dbReference type="Proteomes" id="UP000533533"/>
    </source>
</evidence>
<proteinExistence type="predicted"/>
<dbReference type="Proteomes" id="UP000533533">
    <property type="component" value="Unassembled WGS sequence"/>
</dbReference>
<dbReference type="EMBL" id="JACHVZ010000001">
    <property type="protein sequence ID" value="MBB2925912.1"/>
    <property type="molecule type" value="Genomic_DNA"/>
</dbReference>
<comment type="caution">
    <text evidence="1">The sequence shown here is derived from an EMBL/GenBank/DDBJ whole genome shotgun (WGS) entry which is preliminary data.</text>
</comment>
<keyword evidence="2" id="KW-1185">Reference proteome</keyword>
<gene>
    <name evidence="1" type="ORF">FHX59_000318</name>
</gene>
<sequence length="29" mass="3166">MIVFTRIFRGPSSRASAPVMESTAPFVPL</sequence>
<evidence type="ECO:0000313" key="1">
    <source>
        <dbReference type="EMBL" id="MBB2925912.1"/>
    </source>
</evidence>
<organism evidence="1 2">
    <name type="scientific">Paraburkholderia silvatlantica</name>
    <dbReference type="NCBI Taxonomy" id="321895"/>
    <lineage>
        <taxon>Bacteria</taxon>
        <taxon>Pseudomonadati</taxon>
        <taxon>Pseudomonadota</taxon>
        <taxon>Betaproteobacteria</taxon>
        <taxon>Burkholderiales</taxon>
        <taxon>Burkholderiaceae</taxon>
        <taxon>Paraburkholderia</taxon>
    </lineage>
</organism>